<feature type="compositionally biased region" description="Basic residues" evidence="1">
    <location>
        <begin position="155"/>
        <end position="186"/>
    </location>
</feature>
<evidence type="ECO:0000256" key="1">
    <source>
        <dbReference type="SAM" id="MobiDB-lite"/>
    </source>
</evidence>
<dbReference type="CDD" id="cd11377">
    <property type="entry name" value="Pro-peptidase_S53"/>
    <property type="match status" value="1"/>
</dbReference>
<dbReference type="SUPFAM" id="SSF54897">
    <property type="entry name" value="Protease propeptides/inhibitors"/>
    <property type="match status" value="1"/>
</dbReference>
<dbReference type="InterPro" id="IPR015366">
    <property type="entry name" value="S53_propep"/>
</dbReference>
<protein>
    <recommendedName>
        <fullName evidence="2">Peptidase S53 activation domain-containing protein</fullName>
    </recommendedName>
</protein>
<evidence type="ECO:0000313" key="3">
    <source>
        <dbReference type="EMBL" id="CBH96913.1"/>
    </source>
</evidence>
<reference evidence="3" key="1">
    <citation type="submission" date="2009-10" db="EMBL/GenBank/DDBJ databases">
        <title>Diversity of trophic interactions inside an arsenic-rich microbial ecosystem.</title>
        <authorList>
            <person name="Bertin P.N."/>
            <person name="Heinrich-Salmeron A."/>
            <person name="Pelletier E."/>
            <person name="Goulhen-Chollet F."/>
            <person name="Arsene-Ploetze F."/>
            <person name="Gallien S."/>
            <person name="Calteau A."/>
            <person name="Vallenet D."/>
            <person name="Casiot C."/>
            <person name="Chane-Woon-Ming B."/>
            <person name="Giloteaux L."/>
            <person name="Barakat M."/>
            <person name="Bonnefoy V."/>
            <person name="Bruneel O."/>
            <person name="Chandler M."/>
            <person name="Cleiss J."/>
            <person name="Duran R."/>
            <person name="Elbaz-Poulichet F."/>
            <person name="Fonknechten N."/>
            <person name="Lauga B."/>
            <person name="Mornico D."/>
            <person name="Ortet P."/>
            <person name="Schaeffer C."/>
            <person name="Siguier P."/>
            <person name="Alexander Thil Smith A."/>
            <person name="Van Dorsselaer A."/>
            <person name="Weissenbach J."/>
            <person name="Medigue C."/>
            <person name="Le Paslier D."/>
        </authorList>
    </citation>
    <scope>NUCLEOTIDE SEQUENCE</scope>
</reference>
<dbReference type="SMART" id="SM00944">
    <property type="entry name" value="Pro-kuma_activ"/>
    <property type="match status" value="1"/>
</dbReference>
<sequence length="192" mass="21382">MTRRTYVELPGSHRLEPAAAIRIADVAPDEPVEVRVDLKPRPDDAKTSHCTRAELNALRATAHQSDIQCVTDFAQQAGLSVVSVEPGRRLIKLLGPAAKVEAAFQTKLGHVHDGKHRFRGRSGPVLLPDDVAAVVEAVLGLEHRLPRRPRMERLRRPRRTARPGACFRRRQRPARPAHCRTIRSRRSGTSSS</sequence>
<proteinExistence type="predicted"/>
<dbReference type="Pfam" id="PF09286">
    <property type="entry name" value="Pro-kuma_activ"/>
    <property type="match status" value="1"/>
</dbReference>
<accession>E6PPQ9</accession>
<dbReference type="AlphaFoldDB" id="E6PPQ9"/>
<name>E6PPQ9_9ZZZZ</name>
<organism evidence="3">
    <name type="scientific">mine drainage metagenome</name>
    <dbReference type="NCBI Taxonomy" id="410659"/>
    <lineage>
        <taxon>unclassified sequences</taxon>
        <taxon>metagenomes</taxon>
        <taxon>ecological metagenomes</taxon>
    </lineage>
</organism>
<feature type="region of interest" description="Disordered" evidence="1">
    <location>
        <begin position="150"/>
        <end position="192"/>
    </location>
</feature>
<feature type="domain" description="Peptidase S53 activation" evidence="2">
    <location>
        <begin position="17"/>
        <end position="144"/>
    </location>
</feature>
<comment type="caution">
    <text evidence="3">The sequence shown here is derived from an EMBL/GenBank/DDBJ whole genome shotgun (WGS) entry which is preliminary data.</text>
</comment>
<dbReference type="EMBL" id="CABM01000036">
    <property type="protein sequence ID" value="CBH96913.1"/>
    <property type="molecule type" value="Genomic_DNA"/>
</dbReference>
<evidence type="ECO:0000259" key="2">
    <source>
        <dbReference type="SMART" id="SM00944"/>
    </source>
</evidence>
<dbReference type="GO" id="GO:0008236">
    <property type="term" value="F:serine-type peptidase activity"/>
    <property type="evidence" value="ECO:0007669"/>
    <property type="project" value="InterPro"/>
</dbReference>
<gene>
    <name evidence="3" type="ORF">CARN2_1543</name>
</gene>